<name>A0A9Q0GYD2_9MAGN</name>
<dbReference type="EMBL" id="JAMYWD010000011">
    <property type="protein sequence ID" value="KAJ4954908.1"/>
    <property type="molecule type" value="Genomic_DNA"/>
</dbReference>
<feature type="region of interest" description="Disordered" evidence="1">
    <location>
        <begin position="62"/>
        <end position="81"/>
    </location>
</feature>
<reference evidence="2" key="1">
    <citation type="journal article" date="2023" name="Plant J.">
        <title>The genome of the king protea, Protea cynaroides.</title>
        <authorList>
            <person name="Chang J."/>
            <person name="Duong T.A."/>
            <person name="Schoeman C."/>
            <person name="Ma X."/>
            <person name="Roodt D."/>
            <person name="Barker N."/>
            <person name="Li Z."/>
            <person name="Van de Peer Y."/>
            <person name="Mizrachi E."/>
        </authorList>
    </citation>
    <scope>NUCLEOTIDE SEQUENCE</scope>
    <source>
        <tissue evidence="2">Young leaves</tissue>
    </source>
</reference>
<organism evidence="2 3">
    <name type="scientific">Protea cynaroides</name>
    <dbReference type="NCBI Taxonomy" id="273540"/>
    <lineage>
        <taxon>Eukaryota</taxon>
        <taxon>Viridiplantae</taxon>
        <taxon>Streptophyta</taxon>
        <taxon>Embryophyta</taxon>
        <taxon>Tracheophyta</taxon>
        <taxon>Spermatophyta</taxon>
        <taxon>Magnoliopsida</taxon>
        <taxon>Proteales</taxon>
        <taxon>Proteaceae</taxon>
        <taxon>Protea</taxon>
    </lineage>
</organism>
<accession>A0A9Q0GYD2</accession>
<evidence type="ECO:0000313" key="2">
    <source>
        <dbReference type="EMBL" id="KAJ4954908.1"/>
    </source>
</evidence>
<sequence>MSPRRVLSLKELHRILGLPVPVRPVHARDADETLTSGLTGPIPEDFDPSAFWISWIVPGSGPKSTAPTYSKKPVETSRSKRKRVILDHPGSIDTEDVPLTLEEVVAGAMEISQVFKDVPQEGPLLHKRIQRNLLLVLPPRKKGKKEKETYEPIPFVSSWDLTTEDSTITEGRVACTLVRSVVLPRDLDQIAKMEDAKFEVDYFSYKAAGYKPEVSAVVKFIKLLKFGSL</sequence>
<protein>
    <submittedName>
        <fullName evidence="2">Uncharacterized protein</fullName>
    </submittedName>
</protein>
<dbReference type="AlphaFoldDB" id="A0A9Q0GYD2"/>
<keyword evidence="3" id="KW-1185">Reference proteome</keyword>
<evidence type="ECO:0000313" key="3">
    <source>
        <dbReference type="Proteomes" id="UP001141806"/>
    </source>
</evidence>
<dbReference type="Proteomes" id="UP001141806">
    <property type="component" value="Unassembled WGS sequence"/>
</dbReference>
<gene>
    <name evidence="2" type="ORF">NE237_011691</name>
</gene>
<proteinExistence type="predicted"/>
<evidence type="ECO:0000256" key="1">
    <source>
        <dbReference type="SAM" id="MobiDB-lite"/>
    </source>
</evidence>
<comment type="caution">
    <text evidence="2">The sequence shown here is derived from an EMBL/GenBank/DDBJ whole genome shotgun (WGS) entry which is preliminary data.</text>
</comment>